<organism evidence="2">
    <name type="scientific">Octopus bimaculoides</name>
    <name type="common">California two-spotted octopus</name>
    <dbReference type="NCBI Taxonomy" id="37653"/>
    <lineage>
        <taxon>Eukaryota</taxon>
        <taxon>Metazoa</taxon>
        <taxon>Spiralia</taxon>
        <taxon>Lophotrochozoa</taxon>
        <taxon>Mollusca</taxon>
        <taxon>Cephalopoda</taxon>
        <taxon>Coleoidea</taxon>
        <taxon>Octopodiformes</taxon>
        <taxon>Octopoda</taxon>
        <taxon>Incirrata</taxon>
        <taxon>Octopodidae</taxon>
        <taxon>Octopus</taxon>
    </lineage>
</organism>
<feature type="transmembrane region" description="Helical" evidence="1">
    <location>
        <begin position="29"/>
        <end position="49"/>
    </location>
</feature>
<reference evidence="2" key="1">
    <citation type="submission" date="2015-07" db="EMBL/GenBank/DDBJ databases">
        <title>MeaNS - Measles Nucleotide Surveillance Program.</title>
        <authorList>
            <person name="Tran T."/>
            <person name="Druce J."/>
        </authorList>
    </citation>
    <scope>NUCLEOTIDE SEQUENCE</scope>
    <source>
        <strain evidence="2">UCB-OBI-ISO-001</strain>
        <tissue evidence="2">Gonad</tissue>
    </source>
</reference>
<keyword evidence="1" id="KW-0812">Transmembrane</keyword>
<gene>
    <name evidence="2" type="ORF">OCBIM_22006510mg</name>
</gene>
<keyword evidence="1" id="KW-1133">Transmembrane helix</keyword>
<keyword evidence="1" id="KW-0472">Membrane</keyword>
<dbReference type="EMBL" id="KQ425966">
    <property type="protein sequence ID" value="KOF68796.1"/>
    <property type="molecule type" value="Genomic_DNA"/>
</dbReference>
<accession>A0A0L8FVR4</accession>
<protein>
    <submittedName>
        <fullName evidence="2">Uncharacterized protein</fullName>
    </submittedName>
</protein>
<evidence type="ECO:0000256" key="1">
    <source>
        <dbReference type="SAM" id="Phobius"/>
    </source>
</evidence>
<name>A0A0L8FVR4_OCTBM</name>
<evidence type="ECO:0000313" key="2">
    <source>
        <dbReference type="EMBL" id="KOF68796.1"/>
    </source>
</evidence>
<feature type="transmembrane region" description="Helical" evidence="1">
    <location>
        <begin position="69"/>
        <end position="89"/>
    </location>
</feature>
<sequence>MLIFWRKIKKKKEGKQQERRKKIQSKTRVTSANIFFIFEIQPLIFFSLLSDFLLLLFNSLQTHAPTHIYRIQYLPLKIFFYFHFGIKLFERCLFSIQ</sequence>
<proteinExistence type="predicted"/>
<dbReference type="AlphaFoldDB" id="A0A0L8FVR4"/>